<evidence type="ECO:0000259" key="2">
    <source>
        <dbReference type="Pfam" id="PF01841"/>
    </source>
</evidence>
<dbReference type="AlphaFoldDB" id="A0A840D2F5"/>
<reference evidence="3" key="1">
    <citation type="submission" date="2020-08" db="EMBL/GenBank/DDBJ databases">
        <title>Genomic Encyclopedia of Type Strains, Phase IV (KMG-IV): sequencing the most valuable type-strain genomes for metagenomic binning, comparative biology and taxonomic classification.</title>
        <authorList>
            <person name="Goeker M."/>
        </authorList>
    </citation>
    <scope>NUCLEOTIDE SEQUENCE [LARGE SCALE GENOMIC DNA]</scope>
    <source>
        <strain evidence="3">DSM 105720</strain>
    </source>
</reference>
<keyword evidence="1" id="KW-0732">Signal</keyword>
<evidence type="ECO:0000256" key="1">
    <source>
        <dbReference type="SAM" id="SignalP"/>
    </source>
</evidence>
<dbReference type="Pfam" id="PF01841">
    <property type="entry name" value="Transglut_core"/>
    <property type="match status" value="1"/>
</dbReference>
<accession>A0A840D2F5</accession>
<dbReference type="InterPro" id="IPR038765">
    <property type="entry name" value="Papain-like_cys_pep_sf"/>
</dbReference>
<dbReference type="InterPro" id="IPR002931">
    <property type="entry name" value="Transglutaminase-like"/>
</dbReference>
<keyword evidence="4" id="KW-1185">Reference proteome</keyword>
<dbReference type="Gene3D" id="2.60.120.1130">
    <property type="match status" value="1"/>
</dbReference>
<feature type="domain" description="Transglutaminase-like" evidence="2">
    <location>
        <begin position="257"/>
        <end position="332"/>
    </location>
</feature>
<dbReference type="Gene3D" id="2.60.40.3140">
    <property type="match status" value="1"/>
</dbReference>
<sequence length="617" mass="71337">MRKLAVLLLILCLANVRTIAQSEDDNILITHKDVTYEYTTDKNGQIVIKEKYIAEYEASRMASHIDVYEMYNNESSIDRVKVKGIKGVMPQYKLYSSNNIFYSDAKICYFRLNMNEKGKTAQVEFEKSYNNPRYFTIIPLAESQFVKSKTVRVVVPAWMKVELVDYNFKNNVTKEILTNQKDQSKTYVYTLNDQNAMVSEAFSQGPTFIYPHILVLNKQADIKGVKTTYFETLADQYAWYQHIISDMNNDKDIIANKAKEITKDCANDLEKIKSIYAWVQSNIRYVAFEDGIAGFKPDDAQEVLRKKYGDCKGMANLTQALLEAEGFDARLTWLGTNHIAYDYSTPNLSVDNHMICTLFYEGKMYYLDPTYEYMPLGEYPQSIQGRQVMIQNKDQFILDRVPVASPQANTDSLHCKFTIKDNQLNGEVSRYFMGEAKERILSLIHATPKDKVSEALKNFAERGNVQDKAANLKLGGETPKTHATSLCYLLENKSGIQQLDKELYIGMDLTQDFSSQLIDLKKRKNDLLFPYRYRMVREIELIIPAEYSLTHTPENLLIDRENYLFISSYTRKGNILTYRSEVMIKDPLLKKSTFKQWNDDINLLKKSYAEQIVLLTN</sequence>
<feature type="signal peptide" evidence="1">
    <location>
        <begin position="1"/>
        <end position="22"/>
    </location>
</feature>
<organism evidence="3 4">
    <name type="scientific">Bacteroides reticulotermitis</name>
    <dbReference type="NCBI Taxonomy" id="1133319"/>
    <lineage>
        <taxon>Bacteria</taxon>
        <taxon>Pseudomonadati</taxon>
        <taxon>Bacteroidota</taxon>
        <taxon>Bacteroidia</taxon>
        <taxon>Bacteroidales</taxon>
        <taxon>Bacteroidaceae</taxon>
        <taxon>Bacteroides</taxon>
    </lineage>
</organism>
<evidence type="ECO:0000313" key="4">
    <source>
        <dbReference type="Proteomes" id="UP000560658"/>
    </source>
</evidence>
<gene>
    <name evidence="3" type="ORF">GGR06_002791</name>
</gene>
<name>A0A840D2F5_9BACE</name>
<feature type="chain" id="PRO_5032841873" description="Transglutaminase-like domain-containing protein" evidence="1">
    <location>
        <begin position="23"/>
        <end position="617"/>
    </location>
</feature>
<dbReference type="SUPFAM" id="SSF54001">
    <property type="entry name" value="Cysteine proteinases"/>
    <property type="match status" value="1"/>
</dbReference>
<dbReference type="RefSeq" id="WP_044160737.1">
    <property type="nucleotide sequence ID" value="NZ_JACIER010000011.1"/>
</dbReference>
<protein>
    <recommendedName>
        <fullName evidence="2">Transglutaminase-like domain-containing protein</fullName>
    </recommendedName>
</protein>
<comment type="caution">
    <text evidence="3">The sequence shown here is derived from an EMBL/GenBank/DDBJ whole genome shotgun (WGS) entry which is preliminary data.</text>
</comment>
<proteinExistence type="predicted"/>
<dbReference type="Gene3D" id="3.10.620.30">
    <property type="match status" value="1"/>
</dbReference>
<evidence type="ECO:0000313" key="3">
    <source>
        <dbReference type="EMBL" id="MBB4044989.1"/>
    </source>
</evidence>
<dbReference type="Proteomes" id="UP000560658">
    <property type="component" value="Unassembled WGS sequence"/>
</dbReference>
<dbReference type="EMBL" id="JACIER010000011">
    <property type="protein sequence ID" value="MBB4044989.1"/>
    <property type="molecule type" value="Genomic_DNA"/>
</dbReference>